<dbReference type="EMBL" id="JALHAP010000077">
    <property type="protein sequence ID" value="MCT4702094.1"/>
    <property type="molecule type" value="Genomic_DNA"/>
</dbReference>
<evidence type="ECO:0000313" key="2">
    <source>
        <dbReference type="Proteomes" id="UP001150641"/>
    </source>
</evidence>
<name>A0A9X3AB33_9ENTR</name>
<proteinExistence type="predicted"/>
<reference evidence="1" key="1">
    <citation type="submission" date="2022-03" db="EMBL/GenBank/DDBJ databases">
        <title>Proposal of a novel genus Dryocolo and two novel species.</title>
        <authorList>
            <person name="Maddock D.W."/>
            <person name="Brady C.L."/>
            <person name="Denman S."/>
            <person name="Arnold D."/>
        </authorList>
    </citation>
    <scope>NUCLEOTIDE SEQUENCE</scope>
    <source>
        <strain evidence="1">H6W4</strain>
    </source>
</reference>
<comment type="caution">
    <text evidence="1">The sequence shown here is derived from an EMBL/GenBank/DDBJ whole genome shotgun (WGS) entry which is preliminary data.</text>
</comment>
<dbReference type="AlphaFoldDB" id="A0A9X3AB33"/>
<sequence>MKLLRFILEIDGEVRREIPFFDNLNIITSKKESDAPGNSVGKSTLGRILDYLFDGSINPIYIDDEFQTPKQEIEQLFTDSEVYVSLEYIGLDNQCSVIKRRLSTDAELQNYILNGSEVTSKEYIYHIMGSIFNVYSTKPTIRKLAPKFFRTTQHRMTKTVNFDNGRNVSKSDVNTVFLYLFNFNDTEILTKVHKLKTTIKSYERNLKAFNSVISQDKIVGSISKIKRELTKLERSLLSSEKGIDKLEIVSKINAIDDEQNSLSEEILSLDLKIKNIFKTNEILKANAQHYLLNELQTIYEYASVKIESTLEDYRQALTFHEHLLITKREFVSDGLDELQEKHEEVTVKFGKLNNKKQSLFDELKSKKKIEEISDTMKEIGKLDKELAKLTAIIDKKNDIDSKLVLERQSLTELSGELETELSNVTSFEEKYIENFKNYTLDFYGVEYNFSLHLDQEKGECTPHVDDVESNNEGGLKRLEVVTFDLAYIKTVCDKQALRPNFVMHDSIDEIDIQHVRKMFDESIKLSGQHIVSMLSDKLAQEDYQKYKRYIILELSQDDKFFKL</sequence>
<gene>
    <name evidence="1" type="ORF">MUA00_09815</name>
</gene>
<protein>
    <submittedName>
        <fullName evidence="1">DUF2326 domain-containing protein</fullName>
    </submittedName>
</protein>
<accession>A0A9X3AB33</accession>
<dbReference type="Proteomes" id="UP001150641">
    <property type="component" value="Unassembled WGS sequence"/>
</dbReference>
<evidence type="ECO:0000313" key="1">
    <source>
        <dbReference type="EMBL" id="MCT4702094.1"/>
    </source>
</evidence>
<organism evidence="1 2">
    <name type="scientific">Dryocola boscaweniae</name>
    <dbReference type="NCBI Taxonomy" id="2925397"/>
    <lineage>
        <taxon>Bacteria</taxon>
        <taxon>Pseudomonadati</taxon>
        <taxon>Pseudomonadota</taxon>
        <taxon>Gammaproteobacteria</taxon>
        <taxon>Enterobacterales</taxon>
        <taxon>Enterobacteriaceae</taxon>
        <taxon>Dryocola</taxon>
    </lineage>
</organism>
<dbReference type="RefSeq" id="WP_271123056.1">
    <property type="nucleotide sequence ID" value="NZ_JALHAN010000064.1"/>
</dbReference>
<keyword evidence="2" id="KW-1185">Reference proteome</keyword>